<evidence type="ECO:0000256" key="1">
    <source>
        <dbReference type="ARBA" id="ARBA00023015"/>
    </source>
</evidence>
<evidence type="ECO:0000313" key="7">
    <source>
        <dbReference type="EMBL" id="AFJ46950.1"/>
    </source>
</evidence>
<accession>K6W0C7</accession>
<dbReference type="InterPro" id="IPR036271">
    <property type="entry name" value="Tet_transcr_reg_TetR-rel_C_sf"/>
</dbReference>
<dbReference type="PROSITE" id="PS50977">
    <property type="entry name" value="HTH_TETR_2"/>
    <property type="match status" value="1"/>
</dbReference>
<dbReference type="PANTHER" id="PTHR47506:SF6">
    <property type="entry name" value="HTH-TYPE TRANSCRIPTIONAL REPRESSOR NEMR"/>
    <property type="match status" value="1"/>
</dbReference>
<feature type="domain" description="HTH tetR-type" evidence="6">
    <location>
        <begin position="20"/>
        <end position="80"/>
    </location>
</feature>
<evidence type="ECO:0000313" key="8">
    <source>
        <dbReference type="Proteomes" id="UP000001955"/>
    </source>
</evidence>
<dbReference type="SUPFAM" id="SSF46689">
    <property type="entry name" value="Homeodomain-like"/>
    <property type="match status" value="1"/>
</dbReference>
<evidence type="ECO:0000256" key="2">
    <source>
        <dbReference type="ARBA" id="ARBA00023125"/>
    </source>
</evidence>
<dbReference type="KEGG" id="ebt:EBL_c18560"/>
<dbReference type="eggNOG" id="COG1309">
    <property type="taxonomic scope" value="Bacteria"/>
</dbReference>
<dbReference type="RefSeq" id="WP_002443785.1">
    <property type="nucleotide sequence ID" value="NC_017910.1"/>
</dbReference>
<dbReference type="PANTHER" id="PTHR47506">
    <property type="entry name" value="TRANSCRIPTIONAL REGULATORY PROTEIN"/>
    <property type="match status" value="1"/>
</dbReference>
<evidence type="ECO:0000256" key="4">
    <source>
        <dbReference type="PROSITE-ProRule" id="PRU00335"/>
    </source>
</evidence>
<dbReference type="GO" id="GO:0003677">
    <property type="term" value="F:DNA binding"/>
    <property type="evidence" value="ECO:0007669"/>
    <property type="project" value="UniProtKB-UniRule"/>
</dbReference>
<protein>
    <submittedName>
        <fullName evidence="7">Transcriptional regulator</fullName>
    </submittedName>
</protein>
<evidence type="ECO:0000256" key="5">
    <source>
        <dbReference type="SAM" id="MobiDB-lite"/>
    </source>
</evidence>
<gene>
    <name evidence="7" type="ordered locus">EBL_c18560</name>
</gene>
<dbReference type="PATRIC" id="fig|630626.3.peg.1802"/>
<dbReference type="HOGENOM" id="CLU_069356_28_1_6"/>
<dbReference type="Proteomes" id="UP000001955">
    <property type="component" value="Chromosome"/>
</dbReference>
<dbReference type="EMBL" id="CP001560">
    <property type="protein sequence ID" value="AFJ46950.1"/>
    <property type="molecule type" value="Genomic_DNA"/>
</dbReference>
<sequence length="210" mass="23364">MNTTTPARPRGRPRKDTSHQDVRAALLRAGIEALTASTFSGNGLDGILRQAGVPKGSFYYYFASKEAFGMAVLDAYDDFFRHLLAKTLGDKTCPPLARIRAFVDSAARGMARHHFQRGCIVGNMAPEVGLLAEPFRARLNQILTGWQHQFEACLLEARTAQEIAPDSDCASLAAFFWTGWEGAVLRARLEQQRQPLDTFLHHYLRLLANT</sequence>
<dbReference type="SUPFAM" id="SSF48498">
    <property type="entry name" value="Tetracyclin repressor-like, C-terminal domain"/>
    <property type="match status" value="1"/>
</dbReference>
<dbReference type="Pfam" id="PF16925">
    <property type="entry name" value="TetR_C_13"/>
    <property type="match status" value="1"/>
</dbReference>
<name>I2B8U6_SHIBC</name>
<evidence type="ECO:0000256" key="3">
    <source>
        <dbReference type="ARBA" id="ARBA00023163"/>
    </source>
</evidence>
<organism evidence="7 8">
    <name type="scientific">Shimwellia blattae (strain ATCC 29907 / DSM 4481 / JCM 1650 / NBRC 105725 / CDC 9005-74)</name>
    <name type="common">Escherichia blattae</name>
    <dbReference type="NCBI Taxonomy" id="630626"/>
    <lineage>
        <taxon>Bacteria</taxon>
        <taxon>Pseudomonadati</taxon>
        <taxon>Pseudomonadota</taxon>
        <taxon>Gammaproteobacteria</taxon>
        <taxon>Enterobacterales</taxon>
        <taxon>Enterobacteriaceae</taxon>
        <taxon>Shimwellia</taxon>
    </lineage>
</organism>
<keyword evidence="8" id="KW-1185">Reference proteome</keyword>
<dbReference type="InterPro" id="IPR001647">
    <property type="entry name" value="HTH_TetR"/>
</dbReference>
<feature type="region of interest" description="Disordered" evidence="5">
    <location>
        <begin position="1"/>
        <end position="20"/>
    </location>
</feature>
<dbReference type="OrthoDB" id="4541465at2"/>
<dbReference type="Gene3D" id="1.10.357.10">
    <property type="entry name" value="Tetracycline Repressor, domain 2"/>
    <property type="match status" value="1"/>
</dbReference>
<keyword evidence="2 4" id="KW-0238">DNA-binding</keyword>
<keyword evidence="1" id="KW-0805">Transcription regulation</keyword>
<keyword evidence="3" id="KW-0804">Transcription</keyword>
<dbReference type="STRING" id="630626.EBL_c18560"/>
<feature type="DNA-binding region" description="H-T-H motif" evidence="4">
    <location>
        <begin position="43"/>
        <end position="62"/>
    </location>
</feature>
<dbReference type="AlphaFoldDB" id="I2B8U6"/>
<dbReference type="Pfam" id="PF00440">
    <property type="entry name" value="TetR_N"/>
    <property type="match status" value="1"/>
</dbReference>
<dbReference type="InterPro" id="IPR009057">
    <property type="entry name" value="Homeodomain-like_sf"/>
</dbReference>
<reference evidence="7 8" key="1">
    <citation type="journal article" date="2012" name="J. Bacteriol.">
        <title>Complete genome sequence of the B12-producing Shimwellia blattae strain DSM 4481, isolated from a cockroach.</title>
        <authorList>
            <person name="Brzuszkiewicz E."/>
            <person name="Waschkowitz T."/>
            <person name="Wiezer A."/>
            <person name="Daniel R."/>
        </authorList>
    </citation>
    <scope>NUCLEOTIDE SEQUENCE [LARGE SCALE GENOMIC DNA]</scope>
    <source>
        <strain evidence="8">ATCC 29907 / DSM 4481 / JCM 1650 / NBRC 105725 / CDC 9005-74</strain>
    </source>
</reference>
<accession>I2B8U6</accession>
<dbReference type="InterPro" id="IPR011075">
    <property type="entry name" value="TetR_C"/>
</dbReference>
<evidence type="ECO:0000259" key="6">
    <source>
        <dbReference type="PROSITE" id="PS50977"/>
    </source>
</evidence>
<proteinExistence type="predicted"/>